<feature type="signal peptide" evidence="1">
    <location>
        <begin position="1"/>
        <end position="21"/>
    </location>
</feature>
<dbReference type="EMBL" id="JAAFZH010000004">
    <property type="protein sequence ID" value="NDU95363.1"/>
    <property type="molecule type" value="Genomic_DNA"/>
</dbReference>
<comment type="caution">
    <text evidence="2">The sequence shown here is derived from an EMBL/GenBank/DDBJ whole genome shotgun (WGS) entry which is preliminary data.</text>
</comment>
<dbReference type="Proteomes" id="UP000474175">
    <property type="component" value="Unassembled WGS sequence"/>
</dbReference>
<protein>
    <submittedName>
        <fullName evidence="2">Phosphoribosylformylglycinamidine synthase</fullName>
    </submittedName>
</protein>
<gene>
    <name evidence="2" type="ORF">GK108_10810</name>
</gene>
<dbReference type="InterPro" id="IPR048131">
    <property type="entry name" value="HAEPLYID-like"/>
</dbReference>
<evidence type="ECO:0000313" key="2">
    <source>
        <dbReference type="EMBL" id="NDU95363.1"/>
    </source>
</evidence>
<reference evidence="2 3" key="1">
    <citation type="submission" date="2020-02" db="EMBL/GenBank/DDBJ databases">
        <title>Draft genome sequence of two Spirosoma agri KCTC 52727 and Spirosoma terrae KCTC 52035.</title>
        <authorList>
            <person name="Rojas J."/>
            <person name="Ambika Manirajan B."/>
            <person name="Suarez C."/>
            <person name="Ratering S."/>
            <person name="Schnell S."/>
        </authorList>
    </citation>
    <scope>NUCLEOTIDE SEQUENCE [LARGE SCALE GENOMIC DNA]</scope>
    <source>
        <strain evidence="2 3">KCTC 52035</strain>
    </source>
</reference>
<proteinExistence type="predicted"/>
<dbReference type="AlphaFoldDB" id="A0A6L9L9A0"/>
<organism evidence="2 3">
    <name type="scientific">Spirosoma terrae</name>
    <dbReference type="NCBI Taxonomy" id="1968276"/>
    <lineage>
        <taxon>Bacteria</taxon>
        <taxon>Pseudomonadati</taxon>
        <taxon>Bacteroidota</taxon>
        <taxon>Cytophagia</taxon>
        <taxon>Cytophagales</taxon>
        <taxon>Cytophagaceae</taxon>
        <taxon>Spirosoma</taxon>
    </lineage>
</organism>
<evidence type="ECO:0000313" key="3">
    <source>
        <dbReference type="Proteomes" id="UP000474175"/>
    </source>
</evidence>
<accession>A0A6L9L9A0</accession>
<feature type="chain" id="PRO_5026717101" evidence="1">
    <location>
        <begin position="22"/>
        <end position="287"/>
    </location>
</feature>
<dbReference type="RefSeq" id="WP_163947234.1">
    <property type="nucleotide sequence ID" value="NZ_JAAFZH010000004.1"/>
</dbReference>
<sequence>MKKALINGLGILLATFSGSWAQRPSNNQYTSNDTLTKSVEYPVRPYKISHAEPLYMDLVRDLGARRGEREWNIGTELSQHNGAMNWHPFIEYEFAPVNRLGLEVELPVQATVPTQDQALQVPASLQLHSVKTSIQWTFAVLKRWQTSLAVGYTNELIIRPAGHTGTLFLSERGHPFLVAAKRWGSHWHTLLYAAWGGELPKQGPIRPSGRELNLAVHYAFPRSKAFIGIEVYQFWNGPEHEQVARPQVRIALKDNLLVGLVGSLDLQQPGSYSSFVRLIYEPRKRQH</sequence>
<keyword evidence="1" id="KW-0732">Signal</keyword>
<name>A0A6L9L9A0_9BACT</name>
<dbReference type="NCBIfam" id="NF041634">
    <property type="entry name" value="HAEPLYID"/>
    <property type="match status" value="1"/>
</dbReference>
<keyword evidence="3" id="KW-1185">Reference proteome</keyword>
<evidence type="ECO:0000256" key="1">
    <source>
        <dbReference type="SAM" id="SignalP"/>
    </source>
</evidence>